<accession>A0A0B5QTN2</accession>
<dbReference type="Pfam" id="PF02906">
    <property type="entry name" value="Fe_hyd_lg_C"/>
    <property type="match status" value="1"/>
</dbReference>
<dbReference type="InterPro" id="IPR009016">
    <property type="entry name" value="Fe_hydrogenase"/>
</dbReference>
<keyword evidence="6" id="KW-0408">Iron</keyword>
<keyword evidence="7" id="KW-0411">Iron-sulfur</keyword>
<dbReference type="EMBL" id="CP010086">
    <property type="protein sequence ID" value="AJH00209.1"/>
    <property type="molecule type" value="Genomic_DNA"/>
</dbReference>
<dbReference type="Pfam" id="PF00037">
    <property type="entry name" value="Fer4"/>
    <property type="match status" value="1"/>
</dbReference>
<dbReference type="InterPro" id="IPR050157">
    <property type="entry name" value="PSI_iron-sulfur_center"/>
</dbReference>
<dbReference type="InterPro" id="IPR017900">
    <property type="entry name" value="4Fe4S_Fe_S_CS"/>
</dbReference>
<feature type="domain" description="4Fe-4S ferredoxin-type" evidence="9">
    <location>
        <begin position="206"/>
        <end position="235"/>
    </location>
</feature>
<reference evidence="12" key="1">
    <citation type="submission" date="2014-12" db="EMBL/GenBank/DDBJ databases">
        <title>Genome sequence of Clostridium beijerinckii strain 59B.</title>
        <authorList>
            <person name="Little G.T."/>
            <person name="Minton N.P."/>
        </authorList>
    </citation>
    <scope>NUCLEOTIDE SEQUENCE [LARGE SCALE GENOMIC DNA]</scope>
    <source>
        <strain evidence="12">59B</strain>
    </source>
</reference>
<dbReference type="CDD" id="cd00207">
    <property type="entry name" value="fer2"/>
    <property type="match status" value="1"/>
</dbReference>
<dbReference type="SUPFAM" id="SSF54862">
    <property type="entry name" value="4Fe-4S ferredoxins"/>
    <property type="match status" value="1"/>
</dbReference>
<dbReference type="PROSITE" id="PS51839">
    <property type="entry name" value="4FE4S_HC3"/>
    <property type="match status" value="1"/>
</dbReference>
<dbReference type="GO" id="GO:0016491">
    <property type="term" value="F:oxidoreductase activity"/>
    <property type="evidence" value="ECO:0007669"/>
    <property type="project" value="InterPro"/>
</dbReference>
<evidence type="ECO:0000256" key="1">
    <source>
        <dbReference type="ARBA" id="ARBA00003532"/>
    </source>
</evidence>
<dbReference type="Gene3D" id="3.40.50.1780">
    <property type="match status" value="1"/>
</dbReference>
<name>A0A0B5QTN2_CLOBE</name>
<dbReference type="PROSITE" id="PS51379">
    <property type="entry name" value="4FE4S_FER_2"/>
    <property type="match status" value="2"/>
</dbReference>
<gene>
    <name evidence="11" type="ORF">LF65_03652</name>
</gene>
<keyword evidence="5" id="KW-0677">Repeat</keyword>
<evidence type="ECO:0000256" key="6">
    <source>
        <dbReference type="ARBA" id="ARBA00023004"/>
    </source>
</evidence>
<dbReference type="InterPro" id="IPR001041">
    <property type="entry name" value="2Fe-2S_ferredoxin-type"/>
</dbReference>
<dbReference type="Gene3D" id="3.30.70.20">
    <property type="match status" value="1"/>
</dbReference>
<evidence type="ECO:0000259" key="9">
    <source>
        <dbReference type="PROSITE" id="PS51379"/>
    </source>
</evidence>
<sequence length="491" mass="55126">MESINIKINKQELSVSSGSTILNAALENGIHIPTLCAIKGIDSHASCRMCVVEVKGIGDFKAACATKVREGMEVFTDTLAIRRSRKMTLELLLSRHSVDCHHCMRIGSSRCDDLDPEFCEMCFFCDCVRDGFCELQELAREYKVDVIPFEHEDIDQELDRSIGSIIRNPNKCVKCRRCVDVCNDIQCVENLSIADRGSKIKIAPKIGNNMEESQCIQCGRCADVCPTGAIFMKEHKDEMIYYAHKYGITTAAFISQNVLKKLAQLFKMEVPAVDVELVAAGLRKIGIDYVFADDILNIMSAKSGEEALNKAIEKGKESIIITDSYASQKFVRQKFENQVSNMVTYDSPQQSFSKYVKHTLVKSKKLNIKDVRVISITEGGENVAEANDNSSADFVISARELYRIFIRTGVDLKQIYPSKPDFIENSLDVGSLQEFFNPVEWTMDKEIKETEIMVKGNIVQAAITTNLGQSKRLLEEIDTGSYKYKVIRINA</sequence>
<dbReference type="InterPro" id="IPR019574">
    <property type="entry name" value="NADH_UbQ_OxRdtase_Gsu_4Fe4S-bd"/>
</dbReference>
<dbReference type="STRING" id="1520.LF65_03652"/>
<evidence type="ECO:0000313" key="12">
    <source>
        <dbReference type="Proteomes" id="UP000031866"/>
    </source>
</evidence>
<dbReference type="FunFam" id="3.30.70.20:FF:000035">
    <property type="entry name" value="Iron hydrogenase 1"/>
    <property type="match status" value="1"/>
</dbReference>
<evidence type="ECO:0000256" key="5">
    <source>
        <dbReference type="ARBA" id="ARBA00022737"/>
    </source>
</evidence>
<dbReference type="Gene3D" id="3.10.20.740">
    <property type="match status" value="1"/>
</dbReference>
<dbReference type="KEGG" id="cbei:LF65_03652"/>
<proteinExistence type="predicted"/>
<feature type="domain" description="4Fe-4S ferredoxin-type" evidence="9">
    <location>
        <begin position="163"/>
        <end position="193"/>
    </location>
</feature>
<dbReference type="OrthoDB" id="9805142at2"/>
<dbReference type="SUPFAM" id="SSF53920">
    <property type="entry name" value="Fe-only hydrogenase"/>
    <property type="match status" value="1"/>
</dbReference>
<dbReference type="PROSITE" id="PS51085">
    <property type="entry name" value="2FE2S_FER_2"/>
    <property type="match status" value="1"/>
</dbReference>
<dbReference type="PANTHER" id="PTHR24960">
    <property type="entry name" value="PHOTOSYSTEM I IRON-SULFUR CENTER-RELATED"/>
    <property type="match status" value="1"/>
</dbReference>
<dbReference type="InterPro" id="IPR036010">
    <property type="entry name" value="2Fe-2S_ferredoxin-like_sf"/>
</dbReference>
<evidence type="ECO:0000256" key="2">
    <source>
        <dbReference type="ARBA" id="ARBA00013529"/>
    </source>
</evidence>
<dbReference type="InterPro" id="IPR004108">
    <property type="entry name" value="Fe_hydrogenase_lsu_C"/>
</dbReference>
<dbReference type="InterPro" id="IPR017896">
    <property type="entry name" value="4Fe4S_Fe-S-bd"/>
</dbReference>
<keyword evidence="3" id="KW-0004">4Fe-4S</keyword>
<dbReference type="AlphaFoldDB" id="A0A0B5QTN2"/>
<dbReference type="SMART" id="SM00929">
    <property type="entry name" value="NADH-G_4Fe-4S_3"/>
    <property type="match status" value="1"/>
</dbReference>
<evidence type="ECO:0000256" key="3">
    <source>
        <dbReference type="ARBA" id="ARBA00022485"/>
    </source>
</evidence>
<dbReference type="Proteomes" id="UP000031866">
    <property type="component" value="Chromosome"/>
</dbReference>
<feature type="domain" description="2Fe-2S ferredoxin-type" evidence="8">
    <location>
        <begin position="2"/>
        <end position="80"/>
    </location>
</feature>
<dbReference type="RefSeq" id="WP_052482900.1">
    <property type="nucleotide sequence ID" value="NZ_CP010086.2"/>
</dbReference>
<protein>
    <recommendedName>
        <fullName evidence="2">Ferredoxin</fullName>
    </recommendedName>
</protein>
<feature type="domain" description="4Fe-4S His(Cys)3-ligated-type" evidence="10">
    <location>
        <begin position="80"/>
        <end position="143"/>
    </location>
</feature>
<evidence type="ECO:0000259" key="10">
    <source>
        <dbReference type="PROSITE" id="PS51839"/>
    </source>
</evidence>
<dbReference type="PROSITE" id="PS00198">
    <property type="entry name" value="4FE4S_FER_1"/>
    <property type="match status" value="1"/>
</dbReference>
<dbReference type="PANTHER" id="PTHR24960:SF84">
    <property type="entry name" value="HYDROGENASE SUBUNIT"/>
    <property type="match status" value="1"/>
</dbReference>
<evidence type="ECO:0000259" key="8">
    <source>
        <dbReference type="PROSITE" id="PS51085"/>
    </source>
</evidence>
<dbReference type="SUPFAM" id="SSF54292">
    <property type="entry name" value="2Fe-2S ferredoxin-like"/>
    <property type="match status" value="1"/>
</dbReference>
<dbReference type="GO" id="GO:0051539">
    <property type="term" value="F:4 iron, 4 sulfur cluster binding"/>
    <property type="evidence" value="ECO:0007669"/>
    <property type="project" value="UniProtKB-KW"/>
</dbReference>
<keyword evidence="4" id="KW-0479">Metal-binding</keyword>
<dbReference type="GO" id="GO:0046872">
    <property type="term" value="F:metal ion binding"/>
    <property type="evidence" value="ECO:0007669"/>
    <property type="project" value="UniProtKB-KW"/>
</dbReference>
<evidence type="ECO:0000256" key="4">
    <source>
        <dbReference type="ARBA" id="ARBA00022723"/>
    </source>
</evidence>
<evidence type="ECO:0000313" key="11">
    <source>
        <dbReference type="EMBL" id="AJH00209.1"/>
    </source>
</evidence>
<evidence type="ECO:0000256" key="7">
    <source>
        <dbReference type="ARBA" id="ARBA00023014"/>
    </source>
</evidence>
<dbReference type="Pfam" id="PF13510">
    <property type="entry name" value="Fer2_4"/>
    <property type="match status" value="1"/>
</dbReference>
<comment type="function">
    <text evidence="1">Ferredoxins are iron-sulfur proteins that transfer electrons in a wide variety of metabolic reactions.</text>
</comment>
<organism evidence="11 12">
    <name type="scientific">Clostridium beijerinckii</name>
    <name type="common">Clostridium MP</name>
    <dbReference type="NCBI Taxonomy" id="1520"/>
    <lineage>
        <taxon>Bacteria</taxon>
        <taxon>Bacillati</taxon>
        <taxon>Bacillota</taxon>
        <taxon>Clostridia</taxon>
        <taxon>Eubacteriales</taxon>
        <taxon>Clostridiaceae</taxon>
        <taxon>Clostridium</taxon>
    </lineage>
</organism>